<keyword evidence="2" id="KW-0677">Repeat</keyword>
<evidence type="ECO:0000256" key="3">
    <source>
        <dbReference type="PROSITE-ProRule" id="PRU00221"/>
    </source>
</evidence>
<feature type="compositionally biased region" description="Acidic residues" evidence="4">
    <location>
        <begin position="665"/>
        <end position="675"/>
    </location>
</feature>
<dbReference type="AlphaFoldDB" id="A0A4C2EBH2"/>
<gene>
    <name evidence="5" type="ORF">ZYGM_001543</name>
</gene>
<reference evidence="5 6" key="1">
    <citation type="submission" date="2019-01" db="EMBL/GenBank/DDBJ databases">
        <title>Draft Genome Sequencing of Zygosaccharomyces mellis Ca-7.</title>
        <authorList>
            <person name="Shiwa Y."/>
            <person name="Kanesaki Y."/>
            <person name="Ishige T."/>
            <person name="Mura K."/>
            <person name="Hori T."/>
            <person name="Tamura T."/>
        </authorList>
    </citation>
    <scope>NUCLEOTIDE SEQUENCE [LARGE SCALE GENOMIC DNA]</scope>
    <source>
        <strain evidence="5 6">Ca-7</strain>
    </source>
</reference>
<dbReference type="EMBL" id="BIMX01000010">
    <property type="protein sequence ID" value="GCE99418.1"/>
    <property type="molecule type" value="Genomic_DNA"/>
</dbReference>
<feature type="repeat" description="WD" evidence="3">
    <location>
        <begin position="286"/>
        <end position="326"/>
    </location>
</feature>
<evidence type="ECO:0000256" key="4">
    <source>
        <dbReference type="SAM" id="MobiDB-lite"/>
    </source>
</evidence>
<evidence type="ECO:0000256" key="2">
    <source>
        <dbReference type="ARBA" id="ARBA00022737"/>
    </source>
</evidence>
<proteinExistence type="predicted"/>
<evidence type="ECO:0000313" key="6">
    <source>
        <dbReference type="Proteomes" id="UP000301737"/>
    </source>
</evidence>
<feature type="region of interest" description="Disordered" evidence="4">
    <location>
        <begin position="657"/>
        <end position="691"/>
    </location>
</feature>
<comment type="caution">
    <text evidence="5">The sequence shown here is derived from an EMBL/GenBank/DDBJ whole genome shotgun (WGS) entry which is preliminary data.</text>
</comment>
<evidence type="ECO:0000313" key="5">
    <source>
        <dbReference type="EMBL" id="GCE99418.1"/>
    </source>
</evidence>
<dbReference type="InterPro" id="IPR001680">
    <property type="entry name" value="WD40_rpt"/>
</dbReference>
<organism evidence="5 6">
    <name type="scientific">Zygosaccharomyces mellis</name>
    <dbReference type="NCBI Taxonomy" id="42258"/>
    <lineage>
        <taxon>Eukaryota</taxon>
        <taxon>Fungi</taxon>
        <taxon>Dikarya</taxon>
        <taxon>Ascomycota</taxon>
        <taxon>Saccharomycotina</taxon>
        <taxon>Saccharomycetes</taxon>
        <taxon>Saccharomycetales</taxon>
        <taxon>Saccharomycetaceae</taxon>
        <taxon>Zygosaccharomyces</taxon>
    </lineage>
</organism>
<feature type="region of interest" description="Disordered" evidence="4">
    <location>
        <begin position="758"/>
        <end position="800"/>
    </location>
</feature>
<feature type="compositionally biased region" description="Polar residues" evidence="4">
    <location>
        <begin position="821"/>
        <end position="830"/>
    </location>
</feature>
<dbReference type="SUPFAM" id="SSF50978">
    <property type="entry name" value="WD40 repeat-like"/>
    <property type="match status" value="1"/>
</dbReference>
<dbReference type="Pfam" id="PF00400">
    <property type="entry name" value="WD40"/>
    <property type="match status" value="3"/>
</dbReference>
<feature type="compositionally biased region" description="Polar residues" evidence="4">
    <location>
        <begin position="758"/>
        <end position="767"/>
    </location>
</feature>
<dbReference type="OrthoDB" id="1932312at2759"/>
<sequence>MKSNEKAYHEKEEPTRLKIGETSTSSLEKLSPNSSTDMKKGHLRNYRDNSTLDQEFPADLRPLGFKRRADPELLKSSHQPPASLSKVKERLSKIGGSNGAVNSRTTEGIVKSVLGLIDREQFEEYLNNPPYIKLMKKGKNLKQFRRLFLAQELRIQGDSENVNGTVPSKNEPSTSKAIWVNKFSVNGKYMAVGSRDGSIWIWKVLSSPVERWEMNYKEELHSEVKRRATTLKQHHPINGNVASGGSSLNFSKKDQKLAEKNEKESAKLSTASLYAPVFQPQPYRIYREHGSSVLDLDWSRNGFLISGSMDKKVMLWHVERERPLKVFLHPDFVTCLKFYPLDDRFFVSGCLDHKCRMWSILDDEVVFEFDCQDLITSMVLTPESGEYTIIGTFNGYVYILETDGLQLVSSFHVKDKETQNHASSQEISPGSKHHHGPRVTYLQCFIAPNDNLSKLMTVSNDSRIRIFDLKTKKCVEVLRGFESGASQHSAQLVTSTEQAIVVSGSNDHWVYGWKLQSADNPEDRLETGSASQRGGSIKRSGSFRNLLNKNKSKMAPASSETDPKSGDNGNHNHNRRSHNPLHLKNIIMHGHNSSSDQHIKNSYSISFHAHHSPVTTATLAPPETSKALSLSNDLICELSSLLYKSDDQLRLVVNTKNIPKSGNDNSDDSDMELSDYDNSTNSASSRVVPSPTDAIGSILITTDTTGVIRIFRADMPSGIRRRVLNRLRNSPLNENSYKNKSNSTDSLASVQNLARSRSFNGGVNGMNSPRAANGNSSGAFLSPNSNEPSSQSRPPLRHPRSCSVFRNALLSQSSSSIASLKRNSTGSNPAESDRARSNSSIGLKTRCDVCGSTNFTLQSHGSLSGNETGYYCVDCSTMKNNFR</sequence>
<feature type="compositionally biased region" description="Basic and acidic residues" evidence="4">
    <location>
        <begin position="251"/>
        <end position="261"/>
    </location>
</feature>
<dbReference type="InterPro" id="IPR015943">
    <property type="entry name" value="WD40/YVTN_repeat-like_dom_sf"/>
</dbReference>
<dbReference type="InterPro" id="IPR036322">
    <property type="entry name" value="WD40_repeat_dom_sf"/>
</dbReference>
<feature type="compositionally biased region" description="Polar residues" evidence="4">
    <location>
        <begin position="240"/>
        <end position="250"/>
    </location>
</feature>
<dbReference type="PROSITE" id="PS50294">
    <property type="entry name" value="WD_REPEATS_REGION"/>
    <property type="match status" value="1"/>
</dbReference>
<name>A0A4C2EBH2_9SACH</name>
<dbReference type="Gene3D" id="2.130.10.10">
    <property type="entry name" value="YVTN repeat-like/Quinoprotein amine dehydrogenase"/>
    <property type="match status" value="1"/>
</dbReference>
<keyword evidence="1 3" id="KW-0853">WD repeat</keyword>
<feature type="region of interest" description="Disordered" evidence="4">
    <location>
        <begin position="231"/>
        <end position="261"/>
    </location>
</feature>
<protein>
    <submittedName>
        <fullName evidence="5">Uncharacterized protein</fullName>
    </submittedName>
</protein>
<feature type="compositionally biased region" description="Polar residues" evidence="4">
    <location>
        <begin position="773"/>
        <end position="793"/>
    </location>
</feature>
<dbReference type="PROSITE" id="PS50082">
    <property type="entry name" value="WD_REPEATS_2"/>
    <property type="match status" value="1"/>
</dbReference>
<accession>A0A4C2EBH2</accession>
<feature type="region of interest" description="Disordered" evidence="4">
    <location>
        <begin position="1"/>
        <end position="59"/>
    </location>
</feature>
<feature type="compositionally biased region" description="Polar residues" evidence="4">
    <location>
        <begin position="21"/>
        <end position="36"/>
    </location>
</feature>
<dbReference type="Proteomes" id="UP000301737">
    <property type="component" value="Unassembled WGS sequence"/>
</dbReference>
<dbReference type="PANTHER" id="PTHR14221">
    <property type="entry name" value="WD REPEAT DOMAIN 44"/>
    <property type="match status" value="1"/>
</dbReference>
<evidence type="ECO:0000256" key="1">
    <source>
        <dbReference type="ARBA" id="ARBA00022574"/>
    </source>
</evidence>
<dbReference type="SMART" id="SM00320">
    <property type="entry name" value="WD40"/>
    <property type="match status" value="7"/>
</dbReference>
<keyword evidence="6" id="KW-1185">Reference proteome</keyword>
<feature type="region of interest" description="Disordered" evidence="4">
    <location>
        <begin position="520"/>
        <end position="578"/>
    </location>
</feature>
<feature type="compositionally biased region" description="Basic and acidic residues" evidence="4">
    <location>
        <begin position="1"/>
        <end position="19"/>
    </location>
</feature>
<feature type="region of interest" description="Disordered" evidence="4">
    <location>
        <begin position="816"/>
        <end position="839"/>
    </location>
</feature>
<dbReference type="InterPro" id="IPR040324">
    <property type="entry name" value="WDR44/Dgr2"/>
</dbReference>
<feature type="compositionally biased region" description="Polar residues" evidence="4">
    <location>
        <begin position="676"/>
        <end position="687"/>
    </location>
</feature>
<dbReference type="PANTHER" id="PTHR14221:SF0">
    <property type="entry name" value="WD REPEAT-CONTAINING PROTEIN 44"/>
    <property type="match status" value="1"/>
</dbReference>